<evidence type="ECO:0000313" key="2">
    <source>
        <dbReference type="Proteomes" id="UP000667802"/>
    </source>
</evidence>
<dbReference type="Proteomes" id="UP000667802">
    <property type="component" value="Unassembled WGS sequence"/>
</dbReference>
<organism evidence="1 2">
    <name type="scientific">Aetokthonos hydrillicola Thurmond2011</name>
    <dbReference type="NCBI Taxonomy" id="2712845"/>
    <lineage>
        <taxon>Bacteria</taxon>
        <taxon>Bacillati</taxon>
        <taxon>Cyanobacteriota</taxon>
        <taxon>Cyanophyceae</taxon>
        <taxon>Nostocales</taxon>
        <taxon>Hapalosiphonaceae</taxon>
        <taxon>Aetokthonos</taxon>
    </lineage>
</organism>
<sequence length="97" mass="10861">MDHSNITEVKTKVVSLDEIKVFVLNLPLEQKEQLVSELVDSLPVESKSRTIGSKWTTGGYNFPVNTHLCVQIQNAPNIDIAAIIEAAVMRIRSDREQ</sequence>
<gene>
    <name evidence="1" type="ORF">G7B40_037875</name>
</gene>
<name>A0AAP5IEP2_9CYAN</name>
<protein>
    <submittedName>
        <fullName evidence="1">Uncharacterized protein</fullName>
    </submittedName>
</protein>
<dbReference type="RefSeq" id="WP_208340679.1">
    <property type="nucleotide sequence ID" value="NZ_CAWQFN010000717.1"/>
</dbReference>
<evidence type="ECO:0000313" key="1">
    <source>
        <dbReference type="EMBL" id="MDR9900278.1"/>
    </source>
</evidence>
<reference evidence="2" key="1">
    <citation type="journal article" date="2021" name="Science">
        <title>Hunting the eagle killer: A cyanobacterial neurotoxin causes vacuolar myelinopathy.</title>
        <authorList>
            <person name="Breinlinger S."/>
            <person name="Phillips T.J."/>
            <person name="Haram B.N."/>
            <person name="Mares J."/>
            <person name="Martinez Yerena J.A."/>
            <person name="Hrouzek P."/>
            <person name="Sobotka R."/>
            <person name="Henderson W.M."/>
            <person name="Schmieder P."/>
            <person name="Williams S.M."/>
            <person name="Lauderdale J.D."/>
            <person name="Wilde H.D."/>
            <person name="Gerrin W."/>
            <person name="Kust A."/>
            <person name="Washington J.W."/>
            <person name="Wagner C."/>
            <person name="Geier B."/>
            <person name="Liebeke M."/>
            <person name="Enke H."/>
            <person name="Niedermeyer T.H.J."/>
            <person name="Wilde S.B."/>
        </authorList>
    </citation>
    <scope>NUCLEOTIDE SEQUENCE [LARGE SCALE GENOMIC DNA]</scope>
    <source>
        <strain evidence="2">Thurmond2011</strain>
    </source>
</reference>
<dbReference type="AlphaFoldDB" id="A0AAP5IEP2"/>
<keyword evidence="2" id="KW-1185">Reference proteome</keyword>
<proteinExistence type="predicted"/>
<comment type="caution">
    <text evidence="1">The sequence shown here is derived from an EMBL/GenBank/DDBJ whole genome shotgun (WGS) entry which is preliminary data.</text>
</comment>
<dbReference type="EMBL" id="JAALHA020000032">
    <property type="protein sequence ID" value="MDR9900278.1"/>
    <property type="molecule type" value="Genomic_DNA"/>
</dbReference>
<accession>A0AAP5IEP2</accession>